<evidence type="ECO:0000259" key="2">
    <source>
        <dbReference type="Pfam" id="PF17289"/>
    </source>
</evidence>
<evidence type="ECO:0000313" key="3">
    <source>
        <dbReference type="EMBL" id="TKK84708.1"/>
    </source>
</evidence>
<dbReference type="Gene3D" id="3.40.50.300">
    <property type="entry name" value="P-loop containing nucleotide triphosphate hydrolases"/>
    <property type="match status" value="1"/>
</dbReference>
<dbReference type="OrthoDB" id="5166157at2"/>
<proteinExistence type="predicted"/>
<dbReference type="Gene3D" id="3.30.420.240">
    <property type="match status" value="1"/>
</dbReference>
<dbReference type="Proteomes" id="UP000308705">
    <property type="component" value="Unassembled WGS sequence"/>
</dbReference>
<name>A0A4U3M6Y7_9ACTN</name>
<keyword evidence="1" id="KW-1188">Viral release from host cell</keyword>
<gene>
    <name evidence="3" type="ORF">FDA94_29280</name>
</gene>
<dbReference type="EMBL" id="SZQA01000033">
    <property type="protein sequence ID" value="TKK84708.1"/>
    <property type="molecule type" value="Genomic_DNA"/>
</dbReference>
<dbReference type="InterPro" id="IPR027417">
    <property type="entry name" value="P-loop_NTPase"/>
</dbReference>
<dbReference type="InterPro" id="IPR035421">
    <property type="entry name" value="Terminase_6C"/>
</dbReference>
<evidence type="ECO:0000313" key="4">
    <source>
        <dbReference type="Proteomes" id="UP000308705"/>
    </source>
</evidence>
<dbReference type="Pfam" id="PF17289">
    <property type="entry name" value="Terminase_6C"/>
    <property type="match status" value="1"/>
</dbReference>
<dbReference type="AlphaFoldDB" id="A0A4U3M6Y7"/>
<organism evidence="3 4">
    <name type="scientific">Herbidospora galbida</name>
    <dbReference type="NCBI Taxonomy" id="2575442"/>
    <lineage>
        <taxon>Bacteria</taxon>
        <taxon>Bacillati</taxon>
        <taxon>Actinomycetota</taxon>
        <taxon>Actinomycetes</taxon>
        <taxon>Streptosporangiales</taxon>
        <taxon>Streptosporangiaceae</taxon>
        <taxon>Herbidospora</taxon>
    </lineage>
</organism>
<dbReference type="RefSeq" id="WP_137250292.1">
    <property type="nucleotide sequence ID" value="NZ_SZQA01000033.1"/>
</dbReference>
<protein>
    <recommendedName>
        <fullName evidence="2">Terminase large subunit gp17-like C-terminal domain-containing protein</fullName>
    </recommendedName>
</protein>
<sequence>MADDFLDDETDGEKEARASLDDELDELSREFVEDLLDRLLLVTDELSGNPLYPYQRPFARRIFESLITGDGAALTALFSRQSGKSETVANTVATAMILFPSLAIAYPDLLGKFRKGLWVGAFAPVEDQAENLYSRIVSRLTSEQAVALMSDPDLNIRIAGKGRTLSLSNGSLVRRQTAHPRAIIEGRTYHLILMDEAQGVDARMLFKSISPMGASTNATLVLTGTPSYEKGAFYKLIQDNKREQLGRGKKPLHFQADWREAAKANPSYKKYVSKEMIRIGEDSDEFKLSYRLIWLLEQGMFTTEERLESLGDKSMKVEHTWHRTPVVIGIDPARKQDSTIVTVVHVDWDRPDENGIYPHRILNWLDLTGQDWERQYERITDFCANYKIMKVGIDAGGLGDVVASRLRVLMPHTEIEELGSDRASQSKRWKHLANLMDRGLITWPAHAKTRETKLWRRFHQQMTSLEKVFAGPYLMAEAPKEPNAHDDFADSLAMACVLTLDYAVPTVQFSDNPFYRRRY</sequence>
<reference evidence="3 4" key="1">
    <citation type="submission" date="2019-04" db="EMBL/GenBank/DDBJ databases">
        <title>Herbidospora sp. NEAU-GS14.nov., a novel actinomycete isolated from soil.</title>
        <authorList>
            <person name="Han L."/>
        </authorList>
    </citation>
    <scope>NUCLEOTIDE SEQUENCE [LARGE SCALE GENOMIC DNA]</scope>
    <source>
        <strain evidence="3 4">NEAU-GS14</strain>
    </source>
</reference>
<feature type="domain" description="Terminase large subunit gp17-like C-terminal" evidence="2">
    <location>
        <begin position="328"/>
        <end position="496"/>
    </location>
</feature>
<keyword evidence="4" id="KW-1185">Reference proteome</keyword>
<evidence type="ECO:0000256" key="1">
    <source>
        <dbReference type="ARBA" id="ARBA00022612"/>
    </source>
</evidence>
<accession>A0A4U3M6Y7</accession>
<comment type="caution">
    <text evidence="3">The sequence shown here is derived from an EMBL/GenBank/DDBJ whole genome shotgun (WGS) entry which is preliminary data.</text>
</comment>